<dbReference type="Gene3D" id="4.10.430.10">
    <property type="entry name" value="Histone-like protein H-NS, C-terminal domain"/>
    <property type="match status" value="1"/>
</dbReference>
<dbReference type="EMBL" id="JAQQEZ010000001">
    <property type="protein sequence ID" value="MFL9999864.1"/>
    <property type="molecule type" value="Genomic_DNA"/>
</dbReference>
<evidence type="ECO:0000313" key="3">
    <source>
        <dbReference type="Proteomes" id="UP001629230"/>
    </source>
</evidence>
<dbReference type="RefSeq" id="WP_132378436.1">
    <property type="nucleotide sequence ID" value="NZ_JAQQEZ010000001.1"/>
</dbReference>
<dbReference type="Proteomes" id="UP001629230">
    <property type="component" value="Unassembled WGS sequence"/>
</dbReference>
<proteinExistence type="predicted"/>
<keyword evidence="3" id="KW-1185">Reference proteome</keyword>
<organism evidence="2 3">
    <name type="scientific">Paraburkholderia dipogonis</name>
    <dbReference type="NCBI Taxonomy" id="1211383"/>
    <lineage>
        <taxon>Bacteria</taxon>
        <taxon>Pseudomonadati</taxon>
        <taxon>Pseudomonadota</taxon>
        <taxon>Betaproteobacteria</taxon>
        <taxon>Burkholderiales</taxon>
        <taxon>Burkholderiaceae</taxon>
        <taxon>Paraburkholderia</taxon>
    </lineage>
</organism>
<dbReference type="SUPFAM" id="SSF81273">
    <property type="entry name" value="H-NS histone-like proteins"/>
    <property type="match status" value="1"/>
</dbReference>
<evidence type="ECO:0000259" key="1">
    <source>
        <dbReference type="Pfam" id="PF00816"/>
    </source>
</evidence>
<comment type="caution">
    <text evidence="2">The sequence shown here is derived from an EMBL/GenBank/DDBJ whole genome shotgun (WGS) entry which is preliminary data.</text>
</comment>
<gene>
    <name evidence="2" type="ORF">PQR57_02410</name>
</gene>
<dbReference type="InterPro" id="IPR027444">
    <property type="entry name" value="H-NS_C_dom"/>
</dbReference>
<sequence>MDEQKRQSMIAYLRRKMTKVGIKVGDLAAAIAEDRARQKSARYRSAFGDTWDGKGEMPQWLKQATSAGQSLAHFAVEKTSTSASRLRPAIDWSRDPFAGTRLATVRPS</sequence>
<dbReference type="InterPro" id="IPR037150">
    <property type="entry name" value="H-NS_C_dom_sf"/>
</dbReference>
<dbReference type="Pfam" id="PF00816">
    <property type="entry name" value="Histone_HNS"/>
    <property type="match status" value="1"/>
</dbReference>
<reference evidence="2 3" key="1">
    <citation type="journal article" date="2024" name="Chem. Sci.">
        <title>Discovery of megapolipeptins by genome mining of a Burkholderiales bacteria collection.</title>
        <authorList>
            <person name="Paulo B.S."/>
            <person name="Recchia M.J.J."/>
            <person name="Lee S."/>
            <person name="Fergusson C.H."/>
            <person name="Romanowski S.B."/>
            <person name="Hernandez A."/>
            <person name="Krull N."/>
            <person name="Liu D.Y."/>
            <person name="Cavanagh H."/>
            <person name="Bos A."/>
            <person name="Gray C.A."/>
            <person name="Murphy B.T."/>
            <person name="Linington R.G."/>
            <person name="Eustaquio A.S."/>
        </authorList>
    </citation>
    <scope>NUCLEOTIDE SEQUENCE [LARGE SCALE GENOMIC DNA]</scope>
    <source>
        <strain evidence="2 3">RL17-350-BIC-A</strain>
    </source>
</reference>
<evidence type="ECO:0000313" key="2">
    <source>
        <dbReference type="EMBL" id="MFL9999864.1"/>
    </source>
</evidence>
<protein>
    <submittedName>
        <fullName evidence="2">H-NS family nucleoid-associated regulatory protein</fullName>
    </submittedName>
</protein>
<accession>A0ABW9AGY9</accession>
<feature type="domain" description="DNA-binding protein H-NS-like C-terminal" evidence="1">
    <location>
        <begin position="41"/>
        <end position="76"/>
    </location>
</feature>
<name>A0ABW9AGY9_9BURK</name>